<dbReference type="Pfam" id="PF01883">
    <property type="entry name" value="FeS_assembly_P"/>
    <property type="match status" value="1"/>
</dbReference>
<dbReference type="PANTHER" id="PTHR42831">
    <property type="entry name" value="FE-S PROTEIN MATURATION AUXILIARY FACTOR YITW"/>
    <property type="match status" value="1"/>
</dbReference>
<proteinExistence type="predicted"/>
<dbReference type="SUPFAM" id="SSF117916">
    <property type="entry name" value="Fe-S cluster assembly (FSCA) domain-like"/>
    <property type="match status" value="1"/>
</dbReference>
<feature type="domain" description="MIP18 family-like" evidence="1">
    <location>
        <begin position="27"/>
        <end position="95"/>
    </location>
</feature>
<evidence type="ECO:0000259" key="1">
    <source>
        <dbReference type="Pfam" id="PF01883"/>
    </source>
</evidence>
<dbReference type="AlphaFoldDB" id="A0A382QXP9"/>
<sequence length="118" mass="13404">MIDAQLNATLDDITDHQETRLEYINHITEKLKTCYDPEISTDIYTLGLIYDVKVTEARHVFVLQTLTSAFCPAVDDIVNGVKMAVESIPGLKCTVRVTMTPMWTRDMIDPEIRELMGL</sequence>
<name>A0A382QXP9_9ZZZZ</name>
<dbReference type="EMBL" id="UINC01117677">
    <property type="protein sequence ID" value="SVC90273.1"/>
    <property type="molecule type" value="Genomic_DNA"/>
</dbReference>
<dbReference type="PANTHER" id="PTHR42831:SF1">
    <property type="entry name" value="FE-S PROTEIN MATURATION AUXILIARY FACTOR YITW"/>
    <property type="match status" value="1"/>
</dbReference>
<gene>
    <name evidence="2" type="ORF">METZ01_LOCUS343127</name>
</gene>
<dbReference type="Gene3D" id="3.30.300.130">
    <property type="entry name" value="Fe-S cluster assembly (FSCA)"/>
    <property type="match status" value="1"/>
</dbReference>
<evidence type="ECO:0000313" key="2">
    <source>
        <dbReference type="EMBL" id="SVC90273.1"/>
    </source>
</evidence>
<protein>
    <recommendedName>
        <fullName evidence="1">MIP18 family-like domain-containing protein</fullName>
    </recommendedName>
</protein>
<organism evidence="2">
    <name type="scientific">marine metagenome</name>
    <dbReference type="NCBI Taxonomy" id="408172"/>
    <lineage>
        <taxon>unclassified sequences</taxon>
        <taxon>metagenomes</taxon>
        <taxon>ecological metagenomes</taxon>
    </lineage>
</organism>
<dbReference type="InterPro" id="IPR034904">
    <property type="entry name" value="FSCA_dom_sf"/>
</dbReference>
<accession>A0A382QXP9</accession>
<reference evidence="2" key="1">
    <citation type="submission" date="2018-05" db="EMBL/GenBank/DDBJ databases">
        <authorList>
            <person name="Lanie J.A."/>
            <person name="Ng W.-L."/>
            <person name="Kazmierczak K.M."/>
            <person name="Andrzejewski T.M."/>
            <person name="Davidsen T.M."/>
            <person name="Wayne K.J."/>
            <person name="Tettelin H."/>
            <person name="Glass J.I."/>
            <person name="Rusch D."/>
            <person name="Podicherti R."/>
            <person name="Tsui H.-C.T."/>
            <person name="Winkler M.E."/>
        </authorList>
    </citation>
    <scope>NUCLEOTIDE SEQUENCE</scope>
</reference>
<dbReference type="InterPro" id="IPR052339">
    <property type="entry name" value="Fe-S_Maturation_MIP18"/>
</dbReference>
<dbReference type="InterPro" id="IPR002744">
    <property type="entry name" value="MIP18-like"/>
</dbReference>